<dbReference type="InterPro" id="IPR008181">
    <property type="entry name" value="dUTPase"/>
</dbReference>
<accession>A0A7S5REV1</accession>
<evidence type="ECO:0000256" key="2">
    <source>
        <dbReference type="ARBA" id="ARBA00012379"/>
    </source>
</evidence>
<dbReference type="HAMAP" id="MF_00116">
    <property type="entry name" value="dUTPase_bact"/>
    <property type="match status" value="1"/>
</dbReference>
<evidence type="ECO:0000313" key="7">
    <source>
        <dbReference type="Proteomes" id="UP000629603"/>
    </source>
</evidence>
<reference evidence="6 7" key="1">
    <citation type="submission" date="2020-01" db="EMBL/GenBank/DDBJ databases">
        <title>Patterns of diversity and host range of bacteriophage communities associated with bean-nodulatin bacteria.</title>
        <authorList>
            <person name="Vann Cauwenberghe J."/>
            <person name="Santamaria R.I."/>
            <person name="Bustos P."/>
            <person name="Juarez S."/>
            <person name="Gonzalez V."/>
        </authorList>
    </citation>
    <scope>NUCLEOTIDE SEQUENCE [LARGE SCALE GENOMIC DNA]</scope>
</reference>
<sequence length="165" mass="17993">MTKSIKVKVINESTTNALPAYETEGSAGMDLRAHINGDSPFSKIVKIENKEEHVIDIAPGELRLISTGLKVEIPVGYELQIRPRSGLAYKNMVTVLNSPGTIDSDYRGVVGVLLFNHHPSTVFRVRNGERIAQAVFAEYVRAEYDNVTDLSATDRGEGGFGSTGK</sequence>
<evidence type="ECO:0000256" key="1">
    <source>
        <dbReference type="ARBA" id="ARBA00006581"/>
    </source>
</evidence>
<dbReference type="GO" id="GO:0004170">
    <property type="term" value="F:dUTP diphosphatase activity"/>
    <property type="evidence" value="ECO:0007669"/>
    <property type="project" value="UniProtKB-EC"/>
</dbReference>
<evidence type="ECO:0000256" key="4">
    <source>
        <dbReference type="ARBA" id="ARBA00023080"/>
    </source>
</evidence>
<dbReference type="InterPro" id="IPR036157">
    <property type="entry name" value="dUTPase-like_sf"/>
</dbReference>
<name>A0A7S5REV1_9CAUD</name>
<dbReference type="CDD" id="cd07557">
    <property type="entry name" value="trimeric_dUTPase"/>
    <property type="match status" value="1"/>
</dbReference>
<dbReference type="InterPro" id="IPR029054">
    <property type="entry name" value="dUTPase-like"/>
</dbReference>
<dbReference type="NCBIfam" id="TIGR00576">
    <property type="entry name" value="dut"/>
    <property type="match status" value="1"/>
</dbReference>
<dbReference type="GO" id="GO:0006226">
    <property type="term" value="P:dUMP biosynthetic process"/>
    <property type="evidence" value="ECO:0007669"/>
    <property type="project" value="InterPro"/>
</dbReference>
<keyword evidence="7" id="KW-1185">Reference proteome</keyword>
<dbReference type="PANTHER" id="PTHR11241">
    <property type="entry name" value="DEOXYURIDINE 5'-TRIPHOSPHATE NUCLEOTIDOHYDROLASE"/>
    <property type="match status" value="1"/>
</dbReference>
<evidence type="ECO:0000256" key="3">
    <source>
        <dbReference type="ARBA" id="ARBA00022801"/>
    </source>
</evidence>
<dbReference type="EMBL" id="MN988521">
    <property type="protein sequence ID" value="QIG71314.1"/>
    <property type="molecule type" value="Genomic_DNA"/>
</dbReference>
<dbReference type="PANTHER" id="PTHR11241:SF0">
    <property type="entry name" value="DEOXYURIDINE 5'-TRIPHOSPHATE NUCLEOTIDOHYDROLASE"/>
    <property type="match status" value="1"/>
</dbReference>
<dbReference type="Gene3D" id="2.70.40.10">
    <property type="match status" value="1"/>
</dbReference>
<dbReference type="SUPFAM" id="SSF51283">
    <property type="entry name" value="dUTPase-like"/>
    <property type="match status" value="1"/>
</dbReference>
<dbReference type="InterPro" id="IPR033704">
    <property type="entry name" value="dUTPase_trimeric"/>
</dbReference>
<dbReference type="EC" id="3.6.1.23" evidence="2"/>
<dbReference type="NCBIfam" id="NF001862">
    <property type="entry name" value="PRK00601.1"/>
    <property type="match status" value="1"/>
</dbReference>
<evidence type="ECO:0000259" key="5">
    <source>
        <dbReference type="Pfam" id="PF00692"/>
    </source>
</evidence>
<organism evidence="6 7">
    <name type="scientific">Rhizobium phage RHph_TM30</name>
    <dbReference type="NCBI Taxonomy" id="2509764"/>
    <lineage>
        <taxon>Viruses</taxon>
        <taxon>Duplodnaviria</taxon>
        <taxon>Heunggongvirae</taxon>
        <taxon>Uroviricota</taxon>
        <taxon>Caudoviricetes</taxon>
        <taxon>Kleczkowskaviridae</taxon>
        <taxon>Cuauhnahuacvirus</taxon>
        <taxon>Cuauhnahuacvirus TM30</taxon>
    </lineage>
</organism>
<dbReference type="GO" id="GO:0000287">
    <property type="term" value="F:magnesium ion binding"/>
    <property type="evidence" value="ECO:0007669"/>
    <property type="project" value="InterPro"/>
</dbReference>
<protein>
    <recommendedName>
        <fullName evidence="2">dUTP diphosphatase</fullName>
        <ecNumber evidence="2">3.6.1.23</ecNumber>
    </recommendedName>
</protein>
<dbReference type="GO" id="GO:0046081">
    <property type="term" value="P:dUTP catabolic process"/>
    <property type="evidence" value="ECO:0007669"/>
    <property type="project" value="InterPro"/>
</dbReference>
<dbReference type="Proteomes" id="UP000629603">
    <property type="component" value="Segment"/>
</dbReference>
<gene>
    <name evidence="6" type="ORF">EVB93_207</name>
</gene>
<proteinExistence type="inferred from homology"/>
<feature type="domain" description="dUTPase-like" evidence="5">
    <location>
        <begin position="57"/>
        <end position="164"/>
    </location>
</feature>
<evidence type="ECO:0000313" key="6">
    <source>
        <dbReference type="EMBL" id="QIG71314.1"/>
    </source>
</evidence>
<comment type="similarity">
    <text evidence="1">Belongs to the dUTPase family.</text>
</comment>
<dbReference type="Pfam" id="PF00692">
    <property type="entry name" value="dUTPase"/>
    <property type="match status" value="1"/>
</dbReference>
<keyword evidence="4" id="KW-0546">Nucleotide metabolism</keyword>
<keyword evidence="3 6" id="KW-0378">Hydrolase</keyword>